<evidence type="ECO:0000259" key="4">
    <source>
        <dbReference type="Pfam" id="PF01168"/>
    </source>
</evidence>
<dbReference type="GO" id="GO:0005829">
    <property type="term" value="C:cytosol"/>
    <property type="evidence" value="ECO:0007669"/>
    <property type="project" value="TreeGrafter"/>
</dbReference>
<evidence type="ECO:0000256" key="1">
    <source>
        <dbReference type="ARBA" id="ARBA00001933"/>
    </source>
</evidence>
<reference evidence="5 6" key="1">
    <citation type="submission" date="2018-03" db="EMBL/GenBank/DDBJ databases">
        <title>Genomic Encyclopedia of Type Strains, Phase III (KMG-III): the genomes of soil and plant-associated and newly described type strains.</title>
        <authorList>
            <person name="Whitman W."/>
        </authorList>
    </citation>
    <scope>NUCLEOTIDE SEQUENCE [LARGE SCALE GENOMIC DNA]</scope>
    <source>
        <strain evidence="5 6">CGMCC 1.12700</strain>
    </source>
</reference>
<evidence type="ECO:0000313" key="6">
    <source>
        <dbReference type="Proteomes" id="UP000240572"/>
    </source>
</evidence>
<dbReference type="RefSeq" id="WP_106522181.1">
    <property type="nucleotide sequence ID" value="NZ_PYGD01000002.1"/>
</dbReference>
<dbReference type="InterPro" id="IPR029066">
    <property type="entry name" value="PLP-binding_barrel"/>
</dbReference>
<dbReference type="AlphaFoldDB" id="A0A2P8D7I9"/>
<dbReference type="Proteomes" id="UP000240572">
    <property type="component" value="Unassembled WGS sequence"/>
</dbReference>
<dbReference type="CDD" id="cd06815">
    <property type="entry name" value="PLPDE_III_AR_like_1"/>
    <property type="match status" value="1"/>
</dbReference>
<sequence>MAFITLNKHKLRENYISLDNLFTSRDIEWSVVAKVFCGNPEYLDVLVQLGIGQICDSRISNLEMIKKLSPEIETVFIKPPAKRNVARIVAFADVSFNTELETIRMLSDEALRQDKIHKIVIMLELGELREGVLREQFVDFYASVFKLPNIQVAGIGTNLTCMYGVLPNHDKLLQLCLYKQLIEAKFNKVIPYISGGASVTIPLIHKDLLPAGINHFRVGETLFLGTDVYHSKPFPHMHNDVFRLYAEIIELNEKPAIPMGELGQNLTGHTVSFEGVPPGSVSYRAIVDIGLLDVEDGHIRPIADDMQIVGASSDMIVVDIGDNAAGLRVGSLIEFGMDYMGLLRIMNSDYVDKRFEETTPRRLEAAPNHAELSFAH</sequence>
<keyword evidence="3" id="KW-0413">Isomerase</keyword>
<dbReference type="SUPFAM" id="SSF51419">
    <property type="entry name" value="PLP-binding barrel"/>
    <property type="match status" value="1"/>
</dbReference>
<dbReference type="PANTHER" id="PTHR30511">
    <property type="entry name" value="ALANINE RACEMASE"/>
    <property type="match status" value="1"/>
</dbReference>
<dbReference type="GO" id="GO:0008784">
    <property type="term" value="F:alanine racemase activity"/>
    <property type="evidence" value="ECO:0007669"/>
    <property type="project" value="TreeGrafter"/>
</dbReference>
<dbReference type="EMBL" id="PYGD01000002">
    <property type="protein sequence ID" value="PSK93157.1"/>
    <property type="molecule type" value="Genomic_DNA"/>
</dbReference>
<dbReference type="PANTHER" id="PTHR30511:SF3">
    <property type="entry name" value="LYSINE RACEMASE"/>
    <property type="match status" value="1"/>
</dbReference>
<evidence type="ECO:0000256" key="2">
    <source>
        <dbReference type="ARBA" id="ARBA00022898"/>
    </source>
</evidence>
<feature type="domain" description="Alanine racemase N-terminal" evidence="4">
    <location>
        <begin position="9"/>
        <end position="225"/>
    </location>
</feature>
<keyword evidence="6" id="KW-1185">Reference proteome</keyword>
<dbReference type="Gene3D" id="3.20.20.10">
    <property type="entry name" value="Alanine racemase"/>
    <property type="match status" value="1"/>
</dbReference>
<accession>A0A2P8D7I9</accession>
<comment type="cofactor">
    <cofactor evidence="1">
        <name>pyridoxal 5'-phosphate</name>
        <dbReference type="ChEBI" id="CHEBI:597326"/>
    </cofactor>
</comment>
<keyword evidence="2" id="KW-0663">Pyridoxal phosphate</keyword>
<dbReference type="InterPro" id="IPR000821">
    <property type="entry name" value="Ala_racemase"/>
</dbReference>
<dbReference type="InterPro" id="IPR001608">
    <property type="entry name" value="Ala_racemase_N"/>
</dbReference>
<dbReference type="Pfam" id="PF01168">
    <property type="entry name" value="Ala_racemase_N"/>
    <property type="match status" value="1"/>
</dbReference>
<dbReference type="GO" id="GO:0030170">
    <property type="term" value="F:pyridoxal phosphate binding"/>
    <property type="evidence" value="ECO:0007669"/>
    <property type="project" value="TreeGrafter"/>
</dbReference>
<evidence type="ECO:0000256" key="3">
    <source>
        <dbReference type="ARBA" id="ARBA00023235"/>
    </source>
</evidence>
<gene>
    <name evidence="5" type="ORF">B0I18_102127</name>
</gene>
<proteinExistence type="predicted"/>
<evidence type="ECO:0000313" key="5">
    <source>
        <dbReference type="EMBL" id="PSK93157.1"/>
    </source>
</evidence>
<name>A0A2P8D7I9_9BACT</name>
<comment type="caution">
    <text evidence="5">The sequence shown here is derived from an EMBL/GenBank/DDBJ whole genome shotgun (WGS) entry which is preliminary data.</text>
</comment>
<organism evidence="5 6">
    <name type="scientific">Taibaiella chishuiensis</name>
    <dbReference type="NCBI Taxonomy" id="1434707"/>
    <lineage>
        <taxon>Bacteria</taxon>
        <taxon>Pseudomonadati</taxon>
        <taxon>Bacteroidota</taxon>
        <taxon>Chitinophagia</taxon>
        <taxon>Chitinophagales</taxon>
        <taxon>Chitinophagaceae</taxon>
        <taxon>Taibaiella</taxon>
    </lineage>
</organism>
<dbReference type="OrthoDB" id="504078at2"/>
<protein>
    <submittedName>
        <fullName evidence="5">Putative amino acid racemase</fullName>
    </submittedName>
</protein>